<organism evidence="1 2">
    <name type="scientific">Lentilactobacillus senioris DSM 24302 = JCM 17472</name>
    <dbReference type="NCBI Taxonomy" id="1423802"/>
    <lineage>
        <taxon>Bacteria</taxon>
        <taxon>Bacillati</taxon>
        <taxon>Bacillota</taxon>
        <taxon>Bacilli</taxon>
        <taxon>Lactobacillales</taxon>
        <taxon>Lactobacillaceae</taxon>
        <taxon>Lentilactobacillus</taxon>
    </lineage>
</organism>
<protein>
    <submittedName>
        <fullName evidence="1">Uncharacterized protein</fullName>
    </submittedName>
</protein>
<evidence type="ECO:0000313" key="2">
    <source>
        <dbReference type="Proteomes" id="UP000051256"/>
    </source>
</evidence>
<sequence length="156" mass="17001">MAIINNEHQITKISVGDKIIMDTTKSDGWIKLDHADNLITDSLILFRDNGDGTASITGGIKFSGDTDNSITVVNPPDGYNFTGAKNDNVPFNFEKSSGPRKAKTSIVNGKLVVTPVDSMNYSWDDWNTILSLSAYSVDCPSFNGIHPYLTVNISKL</sequence>
<dbReference type="STRING" id="1423802.FC56_GL000300"/>
<accession>A0A0R2CRG0</accession>
<dbReference type="PATRIC" id="fig|1423802.4.peg.308"/>
<proteinExistence type="predicted"/>
<dbReference type="EMBL" id="AYZR01000008">
    <property type="protein sequence ID" value="KRM93586.1"/>
    <property type="molecule type" value="Genomic_DNA"/>
</dbReference>
<keyword evidence="2" id="KW-1185">Reference proteome</keyword>
<name>A0A0R2CRG0_9LACO</name>
<dbReference type="Proteomes" id="UP000051256">
    <property type="component" value="Unassembled WGS sequence"/>
</dbReference>
<reference evidence="1 2" key="1">
    <citation type="journal article" date="2015" name="Genome Announc.">
        <title>Expanding the biotechnology potential of lactobacilli through comparative genomics of 213 strains and associated genera.</title>
        <authorList>
            <person name="Sun Z."/>
            <person name="Harris H.M."/>
            <person name="McCann A."/>
            <person name="Guo C."/>
            <person name="Argimon S."/>
            <person name="Zhang W."/>
            <person name="Yang X."/>
            <person name="Jeffery I.B."/>
            <person name="Cooney J.C."/>
            <person name="Kagawa T.F."/>
            <person name="Liu W."/>
            <person name="Song Y."/>
            <person name="Salvetti E."/>
            <person name="Wrobel A."/>
            <person name="Rasinkangas P."/>
            <person name="Parkhill J."/>
            <person name="Rea M.C."/>
            <person name="O'Sullivan O."/>
            <person name="Ritari J."/>
            <person name="Douillard F.P."/>
            <person name="Paul Ross R."/>
            <person name="Yang R."/>
            <person name="Briner A.E."/>
            <person name="Felis G.E."/>
            <person name="de Vos W.M."/>
            <person name="Barrangou R."/>
            <person name="Klaenhammer T.R."/>
            <person name="Caufield P.W."/>
            <person name="Cui Y."/>
            <person name="Zhang H."/>
            <person name="O'Toole P.W."/>
        </authorList>
    </citation>
    <scope>NUCLEOTIDE SEQUENCE [LARGE SCALE GENOMIC DNA]</scope>
    <source>
        <strain evidence="1 2">DSM 24302</strain>
    </source>
</reference>
<dbReference type="RefSeq" id="WP_054669114.1">
    <property type="nucleotide sequence ID" value="NZ_AYZR01000008.1"/>
</dbReference>
<gene>
    <name evidence="1" type="ORF">FC56_GL000300</name>
</gene>
<dbReference type="AlphaFoldDB" id="A0A0R2CRG0"/>
<comment type="caution">
    <text evidence="1">The sequence shown here is derived from an EMBL/GenBank/DDBJ whole genome shotgun (WGS) entry which is preliminary data.</text>
</comment>
<evidence type="ECO:0000313" key="1">
    <source>
        <dbReference type="EMBL" id="KRM93586.1"/>
    </source>
</evidence>